<protein>
    <recommendedName>
        <fullName evidence="3">Retrovirus-related Pol polyprotein from transposon RE2</fullName>
    </recommendedName>
</protein>
<name>A0AAV0FNH9_9ASTE</name>
<dbReference type="PANTHER" id="PTHR11439">
    <property type="entry name" value="GAG-POL-RELATED RETROTRANSPOSON"/>
    <property type="match status" value="1"/>
</dbReference>
<accession>A0AAV0FNH9</accession>
<gene>
    <name evidence="1" type="ORF">CEPIT_LOCUS35782</name>
</gene>
<proteinExistence type="predicted"/>
<sequence>MQNPRVAHWEAILRVLRYLKGRPGQGILLRSDSNLSLTGYCDADWASCPVTRRSVTGYFVSLGFSPVSWRTKKQAIVSRSSVEAEYRAMASLTCELIWLRNLLCSLGVTQSEPVWLHCDNQAALHIASNPVFHEHTKHIELDCHFIRDHIQAGTVAPSYTPTTEQPADLLTKALGAHQFSCLLGKMGICDPHALSWGVGVGC</sequence>
<dbReference type="AlphaFoldDB" id="A0AAV0FNH9"/>
<dbReference type="EMBL" id="CAMAPF010000998">
    <property type="protein sequence ID" value="CAH9137093.1"/>
    <property type="molecule type" value="Genomic_DNA"/>
</dbReference>
<evidence type="ECO:0000313" key="1">
    <source>
        <dbReference type="EMBL" id="CAH9137093.1"/>
    </source>
</evidence>
<organism evidence="1 2">
    <name type="scientific">Cuscuta epithymum</name>
    <dbReference type="NCBI Taxonomy" id="186058"/>
    <lineage>
        <taxon>Eukaryota</taxon>
        <taxon>Viridiplantae</taxon>
        <taxon>Streptophyta</taxon>
        <taxon>Embryophyta</taxon>
        <taxon>Tracheophyta</taxon>
        <taxon>Spermatophyta</taxon>
        <taxon>Magnoliopsida</taxon>
        <taxon>eudicotyledons</taxon>
        <taxon>Gunneridae</taxon>
        <taxon>Pentapetalae</taxon>
        <taxon>asterids</taxon>
        <taxon>lamiids</taxon>
        <taxon>Solanales</taxon>
        <taxon>Convolvulaceae</taxon>
        <taxon>Cuscuteae</taxon>
        <taxon>Cuscuta</taxon>
        <taxon>Cuscuta subgen. Cuscuta</taxon>
    </lineage>
</organism>
<reference evidence="1" key="1">
    <citation type="submission" date="2022-07" db="EMBL/GenBank/DDBJ databases">
        <authorList>
            <person name="Macas J."/>
            <person name="Novak P."/>
            <person name="Neumann P."/>
        </authorList>
    </citation>
    <scope>NUCLEOTIDE SEQUENCE</scope>
</reference>
<dbReference type="PANTHER" id="PTHR11439:SF470">
    <property type="entry name" value="CYSTEINE-RICH RLK (RECEPTOR-LIKE PROTEIN KINASE) 8"/>
    <property type="match status" value="1"/>
</dbReference>
<dbReference type="SUPFAM" id="SSF56672">
    <property type="entry name" value="DNA/RNA polymerases"/>
    <property type="match status" value="1"/>
</dbReference>
<dbReference type="CDD" id="cd09272">
    <property type="entry name" value="RNase_HI_RT_Ty1"/>
    <property type="match status" value="1"/>
</dbReference>
<keyword evidence="2" id="KW-1185">Reference proteome</keyword>
<evidence type="ECO:0000313" key="2">
    <source>
        <dbReference type="Proteomes" id="UP001152523"/>
    </source>
</evidence>
<dbReference type="InterPro" id="IPR043502">
    <property type="entry name" value="DNA/RNA_pol_sf"/>
</dbReference>
<dbReference type="Proteomes" id="UP001152523">
    <property type="component" value="Unassembled WGS sequence"/>
</dbReference>
<comment type="caution">
    <text evidence="1">The sequence shown here is derived from an EMBL/GenBank/DDBJ whole genome shotgun (WGS) entry which is preliminary data.</text>
</comment>
<evidence type="ECO:0008006" key="3">
    <source>
        <dbReference type="Google" id="ProtNLM"/>
    </source>
</evidence>